<comment type="caution">
    <text evidence="2">The sequence shown here is derived from an EMBL/GenBank/DDBJ whole genome shotgun (WGS) entry which is preliminary data.</text>
</comment>
<reference evidence="3 5" key="1">
    <citation type="submission" date="2016-04" db="EMBL/GenBank/DDBJ databases">
        <title>Genome sequence of Methanosphaera cuniculi DSM 4103.</title>
        <authorList>
            <person name="Poehlein A."/>
            <person name="Seedorf H."/>
            <person name="Daniel R."/>
        </authorList>
    </citation>
    <scope>NUCLEOTIDE SEQUENCE [LARGE SCALE GENOMIC DNA]</scope>
    <source>
        <strain evidence="3 5">DSM 4103</strain>
    </source>
</reference>
<keyword evidence="4" id="KW-1185">Reference proteome</keyword>
<dbReference type="Pfam" id="PF02811">
    <property type="entry name" value="PHP"/>
    <property type="match status" value="1"/>
</dbReference>
<dbReference type="Pfam" id="PF13263">
    <property type="entry name" value="PHP_C"/>
    <property type="match status" value="1"/>
</dbReference>
<accession>A0A2A2HG51</accession>
<dbReference type="SMART" id="SM00481">
    <property type="entry name" value="POLIIIAc"/>
    <property type="match status" value="1"/>
</dbReference>
<dbReference type="OrthoDB" id="50465at2157"/>
<dbReference type="Proteomes" id="UP000217528">
    <property type="component" value="Unassembled WGS sequence"/>
</dbReference>
<dbReference type="PANTHER" id="PTHR42924">
    <property type="entry name" value="EXONUCLEASE"/>
    <property type="match status" value="1"/>
</dbReference>
<feature type="domain" description="Polymerase/histidinol phosphatase N-terminal" evidence="1">
    <location>
        <begin position="3"/>
        <end position="68"/>
    </location>
</feature>
<dbReference type="EMBL" id="LWMS01000020">
    <property type="protein sequence ID" value="PWL08343.1"/>
    <property type="molecule type" value="Genomic_DNA"/>
</dbReference>
<dbReference type="AlphaFoldDB" id="A0A2A2HG51"/>
<dbReference type="InterPro" id="IPR016195">
    <property type="entry name" value="Pol/histidinol_Pase-like"/>
</dbReference>
<dbReference type="GO" id="GO:0035312">
    <property type="term" value="F:5'-3' DNA exonuclease activity"/>
    <property type="evidence" value="ECO:0007669"/>
    <property type="project" value="TreeGrafter"/>
</dbReference>
<gene>
    <name evidence="2" type="ORF">ASJ82_03425</name>
    <name evidence="3" type="ORF">MSCUN_07790</name>
</gene>
<dbReference type="InterPro" id="IPR003141">
    <property type="entry name" value="Pol/His_phosphatase_N"/>
</dbReference>
<dbReference type="PANTHER" id="PTHR42924:SF3">
    <property type="entry name" value="POLYMERASE_HISTIDINOL PHOSPHATASE N-TERMINAL DOMAIN-CONTAINING PROTEIN"/>
    <property type="match status" value="1"/>
</dbReference>
<evidence type="ECO:0000313" key="5">
    <source>
        <dbReference type="Proteomes" id="UP000246004"/>
    </source>
</evidence>
<dbReference type="NCBIfam" id="NF038032">
    <property type="entry name" value="CehA_McbA_metalo"/>
    <property type="match status" value="1"/>
</dbReference>
<protein>
    <submittedName>
        <fullName evidence="3">Histidinol-phosphatase</fullName>
    </submittedName>
    <submittedName>
        <fullName evidence="2">Metal-dependent phosphoesterase</fullName>
    </submittedName>
</protein>
<dbReference type="EMBL" id="LMVN01000001">
    <property type="protein sequence ID" value="PAV08254.1"/>
    <property type="molecule type" value="Genomic_DNA"/>
</dbReference>
<dbReference type="SUPFAM" id="SSF89550">
    <property type="entry name" value="PHP domain-like"/>
    <property type="match status" value="1"/>
</dbReference>
<proteinExistence type="predicted"/>
<dbReference type="Proteomes" id="UP000246004">
    <property type="component" value="Unassembled WGS sequence"/>
</dbReference>
<evidence type="ECO:0000313" key="3">
    <source>
        <dbReference type="EMBL" id="PWL08343.1"/>
    </source>
</evidence>
<name>A0A2A2HG51_9EURY</name>
<dbReference type="Gene3D" id="3.20.20.140">
    <property type="entry name" value="Metal-dependent hydrolases"/>
    <property type="match status" value="1"/>
</dbReference>
<sequence>MKIDTHIHSKYSKDSIMPLEDIIRCSREKNLKAIAISDHDEIGAIEAIKDVEHDGIIVIPAEEVSTSEGHIVALGITEYIKPLQTPEETIDQIHDNGAIAIAAHPYCFYRSGVGSMVTGLNIDAIETRNSRYILGVSNYRAKKTSEKYDIPPIGSSDAHFIEGIGSCYTQIPEAYDVEEILKYIKKGKTSAHGIRTPMKAIIREVIRKKGQRTKPKIE</sequence>
<dbReference type="InterPro" id="IPR052018">
    <property type="entry name" value="PHP_domain"/>
</dbReference>
<evidence type="ECO:0000259" key="1">
    <source>
        <dbReference type="SMART" id="SM00481"/>
    </source>
</evidence>
<evidence type="ECO:0000313" key="4">
    <source>
        <dbReference type="Proteomes" id="UP000217528"/>
    </source>
</evidence>
<dbReference type="RefSeq" id="WP_095607906.1">
    <property type="nucleotide sequence ID" value="NZ_CAUHCB010000004.1"/>
</dbReference>
<dbReference type="CDD" id="cd07432">
    <property type="entry name" value="PHP_HisPPase"/>
    <property type="match status" value="1"/>
</dbReference>
<dbReference type="InterPro" id="IPR004013">
    <property type="entry name" value="PHP_dom"/>
</dbReference>
<organism evidence="2 4">
    <name type="scientific">Methanosphaera cuniculi</name>
    <dbReference type="NCBI Taxonomy" id="1077256"/>
    <lineage>
        <taxon>Archaea</taxon>
        <taxon>Methanobacteriati</taxon>
        <taxon>Methanobacteriota</taxon>
        <taxon>Methanomada group</taxon>
        <taxon>Methanobacteria</taxon>
        <taxon>Methanobacteriales</taxon>
        <taxon>Methanobacteriaceae</taxon>
        <taxon>Methanosphaera</taxon>
    </lineage>
</organism>
<evidence type="ECO:0000313" key="2">
    <source>
        <dbReference type="EMBL" id="PAV08254.1"/>
    </source>
</evidence>
<reference evidence="2 4" key="2">
    <citation type="journal article" date="2017" name="BMC Genomics">
        <title>Genomic analysis of methanogenic archaea reveals a shift towards energy conservation.</title>
        <authorList>
            <person name="Gilmore S.P."/>
            <person name="Henske J.K."/>
            <person name="Sexton J.A."/>
            <person name="Solomon K.V."/>
            <person name="Seppala S."/>
            <person name="Yoo J.I."/>
            <person name="Huyett L.M."/>
            <person name="Pressman A."/>
            <person name="Cogan J.Z."/>
            <person name="Kivenson V."/>
            <person name="Peng X."/>
            <person name="Tan Y."/>
            <person name="Valentine D.L."/>
            <person name="O'Malley M.A."/>
        </authorList>
    </citation>
    <scope>NUCLEOTIDE SEQUENCE [LARGE SCALE GENOMIC DNA]</scope>
    <source>
        <strain evidence="2 4">1R-7</strain>
    </source>
</reference>
<dbReference type="GO" id="GO:0004534">
    <property type="term" value="F:5'-3' RNA exonuclease activity"/>
    <property type="evidence" value="ECO:0007669"/>
    <property type="project" value="TreeGrafter"/>
</dbReference>